<dbReference type="PROSITE" id="PS51257">
    <property type="entry name" value="PROKAR_LIPOPROTEIN"/>
    <property type="match status" value="1"/>
</dbReference>
<name>A0A291QXK4_9BACT</name>
<dbReference type="InterPro" id="IPR011990">
    <property type="entry name" value="TPR-like_helical_dom_sf"/>
</dbReference>
<gene>
    <name evidence="1" type="ORF">COR50_16740</name>
</gene>
<dbReference type="EMBL" id="CP023777">
    <property type="protein sequence ID" value="ATL48678.1"/>
    <property type="molecule type" value="Genomic_DNA"/>
</dbReference>
<keyword evidence="1" id="KW-0449">Lipoprotein</keyword>
<dbReference type="Gene3D" id="1.25.40.390">
    <property type="match status" value="1"/>
</dbReference>
<dbReference type="Pfam" id="PF12771">
    <property type="entry name" value="SusD-like_2"/>
    <property type="match status" value="1"/>
</dbReference>
<keyword evidence="2" id="KW-1185">Reference proteome</keyword>
<reference evidence="1 2" key="1">
    <citation type="submission" date="2017-10" db="EMBL/GenBank/DDBJ databases">
        <title>Paenichitinophaga pekingensis gen. nov., sp. nov., isolated from activated sludge.</title>
        <authorList>
            <person name="Jin D."/>
            <person name="Kong X."/>
            <person name="Deng Y."/>
            <person name="Bai Z."/>
        </authorList>
    </citation>
    <scope>NUCLEOTIDE SEQUENCE [LARGE SCALE GENOMIC DNA]</scope>
    <source>
        <strain evidence="1 2">13</strain>
    </source>
</reference>
<proteinExistence type="predicted"/>
<evidence type="ECO:0000313" key="1">
    <source>
        <dbReference type="EMBL" id="ATL48678.1"/>
    </source>
</evidence>
<dbReference type="Proteomes" id="UP000220133">
    <property type="component" value="Chromosome"/>
</dbReference>
<dbReference type="SUPFAM" id="SSF48452">
    <property type="entry name" value="TPR-like"/>
    <property type="match status" value="1"/>
</dbReference>
<accession>A0A291QXK4</accession>
<dbReference type="KEGG" id="cbae:COR50_16740"/>
<protein>
    <submittedName>
        <fullName evidence="1">SusD/RagB family nutrient-binding outer membrane lipoprotein</fullName>
    </submittedName>
</protein>
<evidence type="ECO:0000313" key="2">
    <source>
        <dbReference type="Proteomes" id="UP000220133"/>
    </source>
</evidence>
<dbReference type="AlphaFoldDB" id="A0A291QXK4"/>
<organism evidence="1 2">
    <name type="scientific">Chitinophaga caeni</name>
    <dbReference type="NCBI Taxonomy" id="2029983"/>
    <lineage>
        <taxon>Bacteria</taxon>
        <taxon>Pseudomonadati</taxon>
        <taxon>Bacteroidota</taxon>
        <taxon>Chitinophagia</taxon>
        <taxon>Chitinophagales</taxon>
        <taxon>Chitinophagaceae</taxon>
        <taxon>Chitinophaga</taxon>
    </lineage>
</organism>
<dbReference type="OrthoDB" id="9766256at2"/>
<sequence>MKLLKYSFYILASAGLLLSACRKDFEEINTDPNKARYANPETLIGPSLIRMVQVNQNRCLRINNELMQVHVTTINSDEIHRYVIRPAESDYLWNNWYPERTDFLDIYRGGVKLDSNSTYMGIGLILDAWNISLLTDMFGDVPYSEANMGRYEDIYQPKFDKQEDIYMDVFKKLEAANTLLAKGVTVAEGDATLDYLYHTDPALWRKFGNSLYLRLLLRVSGKAEANAPAKMQEIVANPSQYPLFANNDESAILRFTTTPPFVSAFNTYRDYDFNGDNGLSTFFINNLKEWDDPRINKWASKVSGTFEGISSGYAVGDVPERQSYYLAALKNEPLLGNILNYPELQFILAEAALKGYISGSAQSFYEEGVKAALNLWGYEMPDNYLSREGIKWNESDMEFDKMEKIHLQKYYTMFFTDFQQWYEYRRTGHPVLPKGPGLRNDGKMPSRLNYPVMVQTLNATNYKNAVEQMGPDDINTKVWWNK</sequence>
<dbReference type="RefSeq" id="WP_098195051.1">
    <property type="nucleotide sequence ID" value="NZ_CP023777.1"/>
</dbReference>
<dbReference type="InterPro" id="IPR041662">
    <property type="entry name" value="SusD-like_2"/>
</dbReference>